<evidence type="ECO:0000313" key="2">
    <source>
        <dbReference type="EMBL" id="PSK97896.1"/>
    </source>
</evidence>
<dbReference type="AlphaFoldDB" id="A0A2P8DL04"/>
<name>A0A2P8DL04_9ACTN</name>
<dbReference type="InterPro" id="IPR045596">
    <property type="entry name" value="DUF6459"/>
</dbReference>
<sequence length="197" mass="20952">MADSTSPRRPGGIGTTPAVVRRLPLPATQPPYDDEPAGAARQPDGTGTTAGTGDPPRRSSTRAAPPATDGALALSPAVSRGTGELPDPRRWVAKLTQAALEGIHGHRSLQQLVRWTDEPVHQALTRRAQAVRVRSVVRPRIRAVRLCRVEAAIAESAAVVQLGTRTLAVAVRLEAVHGRWLCTAFEPVETGPARLSR</sequence>
<dbReference type="Pfam" id="PF20060">
    <property type="entry name" value="DUF6459"/>
    <property type="match status" value="1"/>
</dbReference>
<evidence type="ECO:0008006" key="4">
    <source>
        <dbReference type="Google" id="ProtNLM"/>
    </source>
</evidence>
<dbReference type="Proteomes" id="UP000243528">
    <property type="component" value="Unassembled WGS sequence"/>
</dbReference>
<dbReference type="RefSeq" id="WP_106539317.1">
    <property type="nucleotide sequence ID" value="NZ_PYGE01000021.1"/>
</dbReference>
<feature type="region of interest" description="Disordered" evidence="1">
    <location>
        <begin position="1"/>
        <end position="87"/>
    </location>
</feature>
<evidence type="ECO:0000313" key="3">
    <source>
        <dbReference type="Proteomes" id="UP000243528"/>
    </source>
</evidence>
<comment type="caution">
    <text evidence="2">The sequence shown here is derived from an EMBL/GenBank/DDBJ whole genome shotgun (WGS) entry which is preliminary data.</text>
</comment>
<gene>
    <name evidence="2" type="ORF">CLV30_12153</name>
</gene>
<organism evidence="2 3">
    <name type="scientific">Haloactinopolyspora alba</name>
    <dbReference type="NCBI Taxonomy" id="648780"/>
    <lineage>
        <taxon>Bacteria</taxon>
        <taxon>Bacillati</taxon>
        <taxon>Actinomycetota</taxon>
        <taxon>Actinomycetes</taxon>
        <taxon>Jiangellales</taxon>
        <taxon>Jiangellaceae</taxon>
        <taxon>Haloactinopolyspora</taxon>
    </lineage>
</organism>
<reference evidence="2 3" key="1">
    <citation type="submission" date="2018-03" db="EMBL/GenBank/DDBJ databases">
        <title>Genomic Encyclopedia of Archaeal and Bacterial Type Strains, Phase II (KMG-II): from individual species to whole genera.</title>
        <authorList>
            <person name="Goeker M."/>
        </authorList>
    </citation>
    <scope>NUCLEOTIDE SEQUENCE [LARGE SCALE GENOMIC DNA]</scope>
    <source>
        <strain evidence="2 3">DSM 45211</strain>
    </source>
</reference>
<evidence type="ECO:0000256" key="1">
    <source>
        <dbReference type="SAM" id="MobiDB-lite"/>
    </source>
</evidence>
<dbReference type="EMBL" id="PYGE01000021">
    <property type="protein sequence ID" value="PSK97896.1"/>
    <property type="molecule type" value="Genomic_DNA"/>
</dbReference>
<protein>
    <recommendedName>
        <fullName evidence="4">3-hydroxyacyl-CoA dehydrogenase</fullName>
    </recommendedName>
</protein>
<proteinExistence type="predicted"/>
<accession>A0A2P8DL04</accession>
<dbReference type="OrthoDB" id="3266345at2"/>
<keyword evidence="3" id="KW-1185">Reference proteome</keyword>